<comment type="caution">
    <text evidence="1">The sequence shown here is derived from an EMBL/GenBank/DDBJ whole genome shotgun (WGS) entry which is preliminary data.</text>
</comment>
<gene>
    <name evidence="1" type="ORF">AV530_020175</name>
</gene>
<dbReference type="EMBL" id="LSYS01001085">
    <property type="protein sequence ID" value="OPJ89862.1"/>
    <property type="molecule type" value="Genomic_DNA"/>
</dbReference>
<sequence>MYVYVNFSKVFHQQTLLPGKSAAEERPCFTPLHLRDGLTAATFLEVYEGFVDVSCSSLWYKPVGKDAGTGRREQRRVLWGTRENGAGNTRRHGYDWNIRSCKPVGGGKPWPRIKT</sequence>
<name>A0A1V4KZR1_PATFA</name>
<organism evidence="1 2">
    <name type="scientific">Patagioenas fasciata monilis</name>
    <dbReference type="NCBI Taxonomy" id="372326"/>
    <lineage>
        <taxon>Eukaryota</taxon>
        <taxon>Metazoa</taxon>
        <taxon>Chordata</taxon>
        <taxon>Craniata</taxon>
        <taxon>Vertebrata</taxon>
        <taxon>Euteleostomi</taxon>
        <taxon>Archelosauria</taxon>
        <taxon>Archosauria</taxon>
        <taxon>Dinosauria</taxon>
        <taxon>Saurischia</taxon>
        <taxon>Theropoda</taxon>
        <taxon>Coelurosauria</taxon>
        <taxon>Aves</taxon>
        <taxon>Neognathae</taxon>
        <taxon>Neoaves</taxon>
        <taxon>Columbimorphae</taxon>
        <taxon>Columbiformes</taxon>
        <taxon>Columbidae</taxon>
        <taxon>Patagioenas</taxon>
    </lineage>
</organism>
<evidence type="ECO:0000313" key="1">
    <source>
        <dbReference type="EMBL" id="OPJ89862.1"/>
    </source>
</evidence>
<keyword evidence="2" id="KW-1185">Reference proteome</keyword>
<dbReference type="AlphaFoldDB" id="A0A1V4KZR1"/>
<protein>
    <submittedName>
        <fullName evidence="1">Uncharacterized protein</fullName>
    </submittedName>
</protein>
<dbReference type="Proteomes" id="UP000190648">
    <property type="component" value="Unassembled WGS sequence"/>
</dbReference>
<evidence type="ECO:0000313" key="2">
    <source>
        <dbReference type="Proteomes" id="UP000190648"/>
    </source>
</evidence>
<reference evidence="1 2" key="1">
    <citation type="submission" date="2016-02" db="EMBL/GenBank/DDBJ databases">
        <title>Band-tailed pigeon sequencing and assembly.</title>
        <authorList>
            <person name="Soares A.E."/>
            <person name="Novak B.J."/>
            <person name="Rice E.S."/>
            <person name="O'Connell B."/>
            <person name="Chang D."/>
            <person name="Weber S."/>
            <person name="Shapiro B."/>
        </authorList>
    </citation>
    <scope>NUCLEOTIDE SEQUENCE [LARGE SCALE GENOMIC DNA]</scope>
    <source>
        <strain evidence="1">BTP2013</strain>
        <tissue evidence="1">Blood</tissue>
    </source>
</reference>
<proteinExistence type="predicted"/>
<accession>A0A1V4KZR1</accession>